<keyword evidence="3" id="KW-0021">Allosteric enzyme</keyword>
<evidence type="ECO:0000256" key="2">
    <source>
        <dbReference type="ARBA" id="ARBA00006047"/>
    </source>
</evidence>
<keyword evidence="4" id="KW-0663">Pyridoxal phosphate</keyword>
<evidence type="ECO:0000259" key="5">
    <source>
        <dbReference type="Pfam" id="PF11897"/>
    </source>
</evidence>
<reference evidence="6" key="1">
    <citation type="journal article" date="2020" name="mSystems">
        <title>Genome- and Community-Level Interaction Insights into Carbon Utilization and Element Cycling Functions of Hydrothermarchaeota in Hydrothermal Sediment.</title>
        <authorList>
            <person name="Zhou Z."/>
            <person name="Liu Y."/>
            <person name="Xu W."/>
            <person name="Pan J."/>
            <person name="Luo Z.H."/>
            <person name="Li M."/>
        </authorList>
    </citation>
    <scope>NUCLEOTIDE SEQUENCE [LARGE SCALE GENOMIC DNA]</scope>
    <source>
        <strain evidence="6">SpSt-143</strain>
    </source>
</reference>
<dbReference type="InterPro" id="IPR011834">
    <property type="entry name" value="Agluc_phsphrylas"/>
</dbReference>
<dbReference type="Pfam" id="PF00343">
    <property type="entry name" value="Phosphorylase"/>
    <property type="match status" value="1"/>
</dbReference>
<dbReference type="SUPFAM" id="SSF53756">
    <property type="entry name" value="UDP-Glycosyltransferase/glycogen phosphorylase"/>
    <property type="match status" value="1"/>
</dbReference>
<evidence type="ECO:0000256" key="3">
    <source>
        <dbReference type="ARBA" id="ARBA00022533"/>
    </source>
</evidence>
<proteinExistence type="inferred from homology"/>
<dbReference type="GO" id="GO:0030170">
    <property type="term" value="F:pyridoxal phosphate binding"/>
    <property type="evidence" value="ECO:0007669"/>
    <property type="project" value="InterPro"/>
</dbReference>
<dbReference type="NCBIfam" id="TIGR02094">
    <property type="entry name" value="more_P_ylases"/>
    <property type="match status" value="1"/>
</dbReference>
<comment type="similarity">
    <text evidence="2">Belongs to the glycogen phosphorylase family.</text>
</comment>
<comment type="caution">
    <text evidence="6">The sequence shown here is derived from an EMBL/GenBank/DDBJ whole genome shotgun (WGS) entry which is preliminary data.</text>
</comment>
<dbReference type="AlphaFoldDB" id="A0A7V2AYD0"/>
<evidence type="ECO:0000256" key="1">
    <source>
        <dbReference type="ARBA" id="ARBA00001275"/>
    </source>
</evidence>
<protein>
    <submittedName>
        <fullName evidence="6">Alpha-glucan family phosphorylase</fullName>
    </submittedName>
</protein>
<dbReference type="GO" id="GO:0008184">
    <property type="term" value="F:glycogen phosphorylase activity"/>
    <property type="evidence" value="ECO:0007669"/>
    <property type="project" value="InterPro"/>
</dbReference>
<dbReference type="GO" id="GO:0005975">
    <property type="term" value="P:carbohydrate metabolic process"/>
    <property type="evidence" value="ECO:0007669"/>
    <property type="project" value="InterPro"/>
</dbReference>
<sequence>MTSRDKLEAIAANLWWSWNPEALALFEQLNPEAFRASQHNPLAALRTADPALLTDRPFIKAVDKVYEAFTAYLNAPPRITDAPRTAYFCMEYGLHESLPFYAGGLGVLAGDHIKAASDLGLPMTAVGLFLREGYFRQRFEPNGWQIAEYPAMDPADHPMTLVHGPDGYPLVITVHLGRQPFYLRAWKLDVGRVPLYLLDGAFDANPEPLRSLTRRLYQGDRRLRLQQEIILGIGGVRLLRALDLDFETYHLNEGHCAFVALELLRERLAAGEAREAAEAWVRDHCVFTTHTPVMAGHDRFSPELFLEQMETFRHQLGLSETELLAYGRVNPNDSTEAFTMTVLGLKLSRKTNGVSAINSVVARRQWHHLYPDRPLNEVPIGYITNGVHLPTWTVAHARPFLAQHLGDWLEGRFNPDLWRKIDSISDAELWQYRCMLRRRLVEFVNEYVKHQSLPQEAHLSPEVLTIGFARRFATYKRAPLLFEDMERAIQLFSRQDRPIQLIYAGKAHPADDGGKRFIQQIYEITQHPAFRGKVVFVEDYDMHIARMLVSGCDVWLNNPRRPLEASGTSGQKTAIHGGLNLSVFDGWWPEGYNGQNGWAFGREATGLYEDPITQDVEDREALYRVLEYEVIPAFYDRNGEGLPLRWLTRMRQAMRTIPAQFNAVRMVREYVEQMYRPAAMPATVTAAAAQ</sequence>
<dbReference type="Gene3D" id="3.40.50.2000">
    <property type="entry name" value="Glycogen Phosphorylase B"/>
    <property type="match status" value="3"/>
</dbReference>
<dbReference type="InterPro" id="IPR024517">
    <property type="entry name" value="Glycogen_phosphorylase_DUF3417"/>
</dbReference>
<dbReference type="InterPro" id="IPR052182">
    <property type="entry name" value="Glycogen/Maltodextrin_Phosph"/>
</dbReference>
<gene>
    <name evidence="6" type="primary">glgP</name>
    <name evidence="6" type="ORF">ENO59_00120</name>
</gene>
<evidence type="ECO:0000313" key="6">
    <source>
        <dbReference type="EMBL" id="HER94916.1"/>
    </source>
</evidence>
<comment type="catalytic activity">
    <reaction evidence="1">
        <text>[(1-&gt;4)-alpha-D-glucosyl](n) + phosphate = [(1-&gt;4)-alpha-D-glucosyl](n-1) + alpha-D-glucose 1-phosphate</text>
        <dbReference type="Rhea" id="RHEA:41732"/>
        <dbReference type="Rhea" id="RHEA-COMP:9584"/>
        <dbReference type="Rhea" id="RHEA-COMP:9586"/>
        <dbReference type="ChEBI" id="CHEBI:15444"/>
        <dbReference type="ChEBI" id="CHEBI:43474"/>
        <dbReference type="ChEBI" id="CHEBI:58601"/>
        <dbReference type="EC" id="2.4.1.1"/>
    </reaction>
</comment>
<dbReference type="InterPro" id="IPR000811">
    <property type="entry name" value="Glyco_trans_35"/>
</dbReference>
<feature type="modified residue" description="N6-(pyridoxal phosphate)lysine" evidence="4">
    <location>
        <position position="572"/>
    </location>
</feature>
<dbReference type="Pfam" id="PF11897">
    <property type="entry name" value="DUF3417"/>
    <property type="match status" value="1"/>
</dbReference>
<dbReference type="PANTHER" id="PTHR42655">
    <property type="entry name" value="GLYCOGEN PHOSPHORYLASE"/>
    <property type="match status" value="1"/>
</dbReference>
<dbReference type="PANTHER" id="PTHR42655:SF1">
    <property type="entry name" value="GLYCOGEN PHOSPHORYLASE"/>
    <property type="match status" value="1"/>
</dbReference>
<name>A0A7V2AYD0_RHOMR</name>
<organism evidence="6">
    <name type="scientific">Rhodothermus marinus</name>
    <name type="common">Rhodothermus obamensis</name>
    <dbReference type="NCBI Taxonomy" id="29549"/>
    <lineage>
        <taxon>Bacteria</taxon>
        <taxon>Pseudomonadati</taxon>
        <taxon>Rhodothermota</taxon>
        <taxon>Rhodothermia</taxon>
        <taxon>Rhodothermales</taxon>
        <taxon>Rhodothermaceae</taxon>
        <taxon>Rhodothermus</taxon>
    </lineage>
</organism>
<accession>A0A7V2AYD0</accession>
<dbReference type="PIRSF" id="PIRSF000460">
    <property type="entry name" value="Pprylas_GlgP"/>
    <property type="match status" value="1"/>
</dbReference>
<dbReference type="EMBL" id="DSGB01000001">
    <property type="protein sequence ID" value="HER94916.1"/>
    <property type="molecule type" value="Genomic_DNA"/>
</dbReference>
<evidence type="ECO:0000256" key="4">
    <source>
        <dbReference type="PIRSR" id="PIRSR000460-1"/>
    </source>
</evidence>
<feature type="domain" description="DUF3417" evidence="5">
    <location>
        <begin position="6"/>
        <end position="98"/>
    </location>
</feature>